<organism evidence="7 8">
    <name type="scientific">Chungangia koreensis</name>
    <dbReference type="NCBI Taxonomy" id="752657"/>
    <lineage>
        <taxon>Bacteria</taxon>
        <taxon>Bacillati</taxon>
        <taxon>Bacillota</taxon>
        <taxon>Bacilli</taxon>
        <taxon>Lactobacillales</taxon>
        <taxon>Chungangia</taxon>
    </lineage>
</organism>
<evidence type="ECO:0000259" key="5">
    <source>
        <dbReference type="Pfam" id="PF00710"/>
    </source>
</evidence>
<evidence type="ECO:0000256" key="4">
    <source>
        <dbReference type="PROSITE-ProRule" id="PRU10099"/>
    </source>
</evidence>
<dbReference type="EC" id="3.5.1.1" evidence="2"/>
<dbReference type="SFLD" id="SFLDS00057">
    <property type="entry name" value="Glutaminase/Asparaginase"/>
    <property type="match status" value="1"/>
</dbReference>
<dbReference type="PIRSF" id="PIRSF500176">
    <property type="entry name" value="L_ASNase"/>
    <property type="match status" value="1"/>
</dbReference>
<reference evidence="8" key="1">
    <citation type="journal article" date="2019" name="Int. J. Syst. Evol. Microbiol.">
        <title>The Global Catalogue of Microorganisms (GCM) 10K type strain sequencing project: providing services to taxonomists for standard genome sequencing and annotation.</title>
        <authorList>
            <consortium name="The Broad Institute Genomics Platform"/>
            <consortium name="The Broad Institute Genome Sequencing Center for Infectious Disease"/>
            <person name="Wu L."/>
            <person name="Ma J."/>
        </authorList>
    </citation>
    <scope>NUCLEOTIDE SEQUENCE [LARGE SCALE GENOMIC DNA]</scope>
    <source>
        <strain evidence="8">CCUG 59778</strain>
    </source>
</reference>
<dbReference type="InterPro" id="IPR027474">
    <property type="entry name" value="L-asparaginase_N"/>
</dbReference>
<evidence type="ECO:0000256" key="2">
    <source>
        <dbReference type="ARBA" id="ARBA00012920"/>
    </source>
</evidence>
<keyword evidence="8" id="KW-1185">Reference proteome</keyword>
<evidence type="ECO:0000313" key="7">
    <source>
        <dbReference type="EMBL" id="MFC4410982.1"/>
    </source>
</evidence>
<comment type="similarity">
    <text evidence="1">Belongs to the asparaginase 1 family.</text>
</comment>
<dbReference type="InterPro" id="IPR004550">
    <property type="entry name" value="AsnASE_II"/>
</dbReference>
<dbReference type="InterPro" id="IPR037152">
    <property type="entry name" value="L-asparaginase_N_sf"/>
</dbReference>
<dbReference type="EMBL" id="JBHSEC010000019">
    <property type="protein sequence ID" value="MFC4410982.1"/>
    <property type="molecule type" value="Genomic_DNA"/>
</dbReference>
<dbReference type="InterPro" id="IPR036152">
    <property type="entry name" value="Asp/glu_Ase-like_sf"/>
</dbReference>
<dbReference type="InterPro" id="IPR006034">
    <property type="entry name" value="Asparaginase/glutaminase-like"/>
</dbReference>
<protein>
    <recommendedName>
        <fullName evidence="2">asparaginase</fullName>
        <ecNumber evidence="2">3.5.1.1</ecNumber>
    </recommendedName>
</protein>
<evidence type="ECO:0000256" key="3">
    <source>
        <dbReference type="ARBA" id="ARBA00022801"/>
    </source>
</evidence>
<dbReference type="RefSeq" id="WP_378155430.1">
    <property type="nucleotide sequence ID" value="NZ_JBHSEC010000019.1"/>
</dbReference>
<dbReference type="Pfam" id="PF00710">
    <property type="entry name" value="Asparaginase"/>
    <property type="match status" value="1"/>
</dbReference>
<comment type="caution">
    <text evidence="7">The sequence shown here is derived from an EMBL/GenBank/DDBJ whole genome shotgun (WGS) entry which is preliminary data.</text>
</comment>
<name>A0ABV8X8L5_9LACT</name>
<feature type="domain" description="L-asparaginase N-terminal" evidence="5">
    <location>
        <begin position="4"/>
        <end position="194"/>
    </location>
</feature>
<evidence type="ECO:0000313" key="8">
    <source>
        <dbReference type="Proteomes" id="UP001595817"/>
    </source>
</evidence>
<dbReference type="PRINTS" id="PR00139">
    <property type="entry name" value="ASNGLNASE"/>
</dbReference>
<dbReference type="Gene3D" id="3.40.50.40">
    <property type="match status" value="1"/>
</dbReference>
<dbReference type="InterPro" id="IPR040919">
    <property type="entry name" value="Asparaginase_C"/>
</dbReference>
<dbReference type="Pfam" id="PF17763">
    <property type="entry name" value="Asparaginase_C"/>
    <property type="match status" value="1"/>
</dbReference>
<dbReference type="PANTHER" id="PTHR11707:SF28">
    <property type="entry name" value="60 KDA LYSOPHOSPHOLIPASE"/>
    <property type="match status" value="1"/>
</dbReference>
<dbReference type="InterPro" id="IPR020827">
    <property type="entry name" value="Asparaginase/glutaminase_AS1"/>
</dbReference>
<feature type="active site" evidence="4">
    <location>
        <position position="13"/>
    </location>
</feature>
<evidence type="ECO:0000256" key="1">
    <source>
        <dbReference type="ARBA" id="ARBA00010518"/>
    </source>
</evidence>
<dbReference type="InterPro" id="IPR027473">
    <property type="entry name" value="L-asparaginase_C"/>
</dbReference>
<proteinExistence type="inferred from homology"/>
<dbReference type="Proteomes" id="UP001595817">
    <property type="component" value="Unassembled WGS sequence"/>
</dbReference>
<accession>A0ABV8X8L5</accession>
<dbReference type="PROSITE" id="PS51732">
    <property type="entry name" value="ASN_GLN_ASE_3"/>
    <property type="match status" value="1"/>
</dbReference>
<dbReference type="SMART" id="SM00870">
    <property type="entry name" value="Asparaginase"/>
    <property type="match status" value="1"/>
</dbReference>
<sequence length="322" mass="34837">MKRKVSVITTGGTIASKPIENGLLNSGAITGEELAALCQLPEEIEIKIIDVFQLPSMHIGFKEMLKIRDVILNEFEDPDVSGIVVTHGTDSLEETAYFLDLTIADERTVVITGSQRSPFEVGSDVFSNLSNSILVASEPATYGSGTVVVFNERIYSARYIRKVHSSNLQAFDVFGHGYLGIIDSGVVRVYQKPVNREVYKNLHKEPKVDIIKCYSGASGTVIEALVDDGVEGIILEGVGRGQVSPYMMPAINKAVSKGVHVVVTTSAEEGRVYPAYDYLGSAADLMRNGVVLGGDYNSKKARIKVAVLLASGNTIDKTVFEN</sequence>
<dbReference type="Gene3D" id="3.40.50.1170">
    <property type="entry name" value="L-asparaginase, N-terminal domain"/>
    <property type="match status" value="1"/>
</dbReference>
<gene>
    <name evidence="7" type="ORF">ACFOZY_11185</name>
</gene>
<keyword evidence="3" id="KW-0378">Hydrolase</keyword>
<dbReference type="PIRSF" id="PIRSF001220">
    <property type="entry name" value="L-ASNase_gatD"/>
    <property type="match status" value="1"/>
</dbReference>
<dbReference type="PROSITE" id="PS00144">
    <property type="entry name" value="ASN_GLN_ASE_1"/>
    <property type="match status" value="1"/>
</dbReference>
<dbReference type="SUPFAM" id="SSF53774">
    <property type="entry name" value="Glutaminase/Asparaginase"/>
    <property type="match status" value="1"/>
</dbReference>
<feature type="domain" description="Asparaginase/glutaminase C-terminal" evidence="6">
    <location>
        <begin position="207"/>
        <end position="317"/>
    </location>
</feature>
<dbReference type="CDD" id="cd08964">
    <property type="entry name" value="L-asparaginase_II"/>
    <property type="match status" value="1"/>
</dbReference>
<dbReference type="PANTHER" id="PTHR11707">
    <property type="entry name" value="L-ASPARAGINASE"/>
    <property type="match status" value="1"/>
</dbReference>
<evidence type="ECO:0000259" key="6">
    <source>
        <dbReference type="Pfam" id="PF17763"/>
    </source>
</evidence>